<keyword evidence="2" id="KW-1185">Reference proteome</keyword>
<reference evidence="2" key="1">
    <citation type="journal article" date="2022" name="Int. J. Syst. Evol. Microbiol.">
        <title>Nanobdella aerobiophila gen. nov., sp. nov., a thermoacidophilic, obligate ectosymbiotic archaeon, and proposal of Nanobdellaceae fam. nov., Nanobdellales ord. nov. and Nanobdellia class. nov.</title>
        <authorList>
            <person name="Kato S."/>
            <person name="Ogasawara A."/>
            <person name="Itoh T."/>
            <person name="Sakai H.D."/>
            <person name="Shimizu M."/>
            <person name="Yuki M."/>
            <person name="Kaneko M."/>
            <person name="Takashina T."/>
            <person name="Ohkuma M."/>
        </authorList>
    </citation>
    <scope>NUCLEOTIDE SEQUENCE [LARGE SCALE GENOMIC DNA]</scope>
    <source>
        <strain evidence="2">MJ1</strain>
    </source>
</reference>
<dbReference type="EMBL" id="AP019769">
    <property type="protein sequence ID" value="BBL45505.1"/>
    <property type="molecule type" value="Genomic_DNA"/>
</dbReference>
<proteinExistence type="predicted"/>
<dbReference type="AlphaFoldDB" id="A0A915WSN4"/>
<name>A0A915WSN4_9ARCH</name>
<evidence type="ECO:0000313" key="2">
    <source>
        <dbReference type="Proteomes" id="UP001055553"/>
    </source>
</evidence>
<dbReference type="GeneID" id="74568292"/>
<sequence>MNINRNILNRLLPFIPGAYAFSVQYSSTNTTNISTVTTTNVTKATPPTVTNVTNLTTNITQTLSYFLLSLYCVDKIFYHYLYISIIPIIFPR</sequence>
<accession>A0A915WSN4</accession>
<organism evidence="1 2">
    <name type="scientific">Nanobdella aerobiophila</name>
    <dbReference type="NCBI Taxonomy" id="2586965"/>
    <lineage>
        <taxon>Archaea</taxon>
        <taxon>Nanobdellota</taxon>
        <taxon>Nanobdellia</taxon>
        <taxon>Nanobdellales</taxon>
        <taxon>Nanobdellaceae</taxon>
        <taxon>Nanobdella</taxon>
    </lineage>
</organism>
<gene>
    <name evidence="1" type="ORF">MJ1_0341</name>
</gene>
<dbReference type="KEGG" id="naer:MJ1_0341"/>
<protein>
    <submittedName>
        <fullName evidence="1">Uncharacterized protein</fullName>
    </submittedName>
</protein>
<evidence type="ECO:0000313" key="1">
    <source>
        <dbReference type="EMBL" id="BBL45505.1"/>
    </source>
</evidence>
<dbReference type="RefSeq" id="WP_258393535.1">
    <property type="nucleotide sequence ID" value="NZ_AP019769.1"/>
</dbReference>
<dbReference type="Proteomes" id="UP001055553">
    <property type="component" value="Chromosome"/>
</dbReference>